<sequence length="114" mass="12906">MTKLVALIASEDRGKKPSVRQRKRRATLGLRRTNPMTRMTSFDRLAKTLGYELVRGSSVAIRSVAVSEVKETEIYGFGMPSLRKMTFTEACNLSRDLSESREERLMSASFDDPE</sequence>
<accession>A0ABX5NCS3</accession>
<dbReference type="RefSeq" id="WP_110593739.1">
    <property type="nucleotide sequence ID" value="NZ_CP042512.1"/>
</dbReference>
<feature type="compositionally biased region" description="Basic and acidic residues" evidence="1">
    <location>
        <begin position="96"/>
        <end position="105"/>
    </location>
</feature>
<evidence type="ECO:0000313" key="3">
    <source>
        <dbReference type="Proteomes" id="UP000247823"/>
    </source>
</evidence>
<name>A0ABX5NCS3_SERMA</name>
<proteinExistence type="predicted"/>
<dbReference type="Proteomes" id="UP000247823">
    <property type="component" value="Unassembled WGS sequence"/>
</dbReference>
<reference evidence="2 3" key="2">
    <citation type="submission" date="2018-06" db="EMBL/GenBank/DDBJ databases">
        <title>Serratia marcescens genome sequencing and assembly.</title>
        <authorList>
            <person name="Martins R.C.R."/>
            <person name="Perdigao-Neto L.V."/>
            <person name="Costa S.F."/>
            <person name="Levin A.S.S."/>
        </authorList>
    </citation>
    <scope>NUCLEOTIDE SEQUENCE [LARGE SCALE GENOMIC DNA]</scope>
    <source>
        <strain evidence="2 3">1283</strain>
    </source>
</reference>
<protein>
    <submittedName>
        <fullName evidence="2">Uncharacterized protein</fullName>
    </submittedName>
</protein>
<comment type="caution">
    <text evidence="2">The sequence shown here is derived from an EMBL/GenBank/DDBJ whole genome shotgun (WGS) entry which is preliminary data.</text>
</comment>
<organism evidence="2 3">
    <name type="scientific">Serratia marcescens</name>
    <dbReference type="NCBI Taxonomy" id="615"/>
    <lineage>
        <taxon>Bacteria</taxon>
        <taxon>Pseudomonadati</taxon>
        <taxon>Pseudomonadota</taxon>
        <taxon>Gammaproteobacteria</taxon>
        <taxon>Enterobacterales</taxon>
        <taxon>Yersiniaceae</taxon>
        <taxon>Serratia</taxon>
    </lineage>
</organism>
<evidence type="ECO:0000313" key="2">
    <source>
        <dbReference type="EMBL" id="PYA59178.1"/>
    </source>
</evidence>
<keyword evidence="3" id="KW-1185">Reference proteome</keyword>
<feature type="region of interest" description="Disordered" evidence="1">
    <location>
        <begin position="95"/>
        <end position="114"/>
    </location>
</feature>
<reference evidence="3" key="1">
    <citation type="submission" date="2018-06" db="EMBL/GenBank/DDBJ databases">
        <title>Serratia marcescens genome sequencing and assembly.</title>
        <authorList>
            <person name="Martins R.C."/>
            <person name="Perdigao-Neto L.V."/>
            <person name="Costa S.F."/>
            <person name="Levin A.S.S."/>
        </authorList>
    </citation>
    <scope>NUCLEOTIDE SEQUENCE [LARGE SCALE GENOMIC DNA]</scope>
    <source>
        <strain evidence="3">1283</strain>
    </source>
</reference>
<dbReference type="EMBL" id="QJQB01000498">
    <property type="protein sequence ID" value="PYA59178.1"/>
    <property type="molecule type" value="Genomic_DNA"/>
</dbReference>
<gene>
    <name evidence="2" type="ORF">DMW51_21695</name>
</gene>
<evidence type="ECO:0000256" key="1">
    <source>
        <dbReference type="SAM" id="MobiDB-lite"/>
    </source>
</evidence>